<dbReference type="GO" id="GO:0005829">
    <property type="term" value="C:cytosol"/>
    <property type="evidence" value="ECO:0007669"/>
    <property type="project" value="TreeGrafter"/>
</dbReference>
<dbReference type="PIRSF" id="PIRSF005276">
    <property type="entry name" value="SspB"/>
    <property type="match status" value="1"/>
</dbReference>
<dbReference type="NCBIfam" id="NF008769">
    <property type="entry name" value="PRK11798.2-5"/>
    <property type="match status" value="1"/>
</dbReference>
<dbReference type="PANTHER" id="PTHR37486:SF1">
    <property type="entry name" value="STRINGENT STARVATION PROTEIN B"/>
    <property type="match status" value="1"/>
</dbReference>
<dbReference type="GO" id="GO:0005840">
    <property type="term" value="C:ribosome"/>
    <property type="evidence" value="ECO:0007669"/>
    <property type="project" value="TreeGrafter"/>
</dbReference>
<evidence type="ECO:0000313" key="2">
    <source>
        <dbReference type="EMBL" id="SUZ69405.1"/>
    </source>
</evidence>
<reference evidence="2" key="1">
    <citation type="submission" date="2018-05" db="EMBL/GenBank/DDBJ databases">
        <authorList>
            <person name="Lanie J.A."/>
            <person name="Ng W.-L."/>
            <person name="Kazmierczak K.M."/>
            <person name="Andrzejewski T.M."/>
            <person name="Davidsen T.M."/>
            <person name="Wayne K.J."/>
            <person name="Tettelin H."/>
            <person name="Glass J.I."/>
            <person name="Rusch D."/>
            <person name="Podicherti R."/>
            <person name="Tsui H.-C.T."/>
            <person name="Winkler M.E."/>
        </authorList>
    </citation>
    <scope>NUCLEOTIDE SEQUENCE</scope>
</reference>
<dbReference type="AlphaFoldDB" id="A0A381PQS3"/>
<accession>A0A381PQS3</accession>
<feature type="region of interest" description="Disordered" evidence="1">
    <location>
        <begin position="100"/>
        <end position="141"/>
    </location>
</feature>
<dbReference type="GO" id="GO:0045732">
    <property type="term" value="P:positive regulation of protein catabolic process"/>
    <property type="evidence" value="ECO:0007669"/>
    <property type="project" value="TreeGrafter"/>
</dbReference>
<organism evidence="2">
    <name type="scientific">marine metagenome</name>
    <dbReference type="NCBI Taxonomy" id="408172"/>
    <lineage>
        <taxon>unclassified sequences</taxon>
        <taxon>metagenomes</taxon>
        <taxon>ecological metagenomes</taxon>
    </lineage>
</organism>
<dbReference type="NCBIfam" id="NF008763">
    <property type="entry name" value="PRK11798.1-2"/>
    <property type="match status" value="1"/>
</dbReference>
<dbReference type="InterPro" id="IPR036760">
    <property type="entry name" value="SspB-like_sf"/>
</dbReference>
<dbReference type="PANTHER" id="PTHR37486">
    <property type="entry name" value="STRINGENT STARVATION PROTEIN B"/>
    <property type="match status" value="1"/>
</dbReference>
<sequence>MTMTPSRPYLIRALYEWILENECTPYIMVNAFEDGVEVPQEHVKDGQIILNISPNAVQNLSIRNEAIDFDGRFGGIPKKVYVPVGAVTVIYAKENGQGMVFDGEGDIPTPPLPSGPEDPEVKPGGRRKGPSSKKSLLRLVK</sequence>
<evidence type="ECO:0008006" key="3">
    <source>
        <dbReference type="Google" id="ProtNLM"/>
    </source>
</evidence>
<dbReference type="Pfam" id="PF04386">
    <property type="entry name" value="SspB"/>
    <property type="match status" value="1"/>
</dbReference>
<dbReference type="EMBL" id="UINC01001061">
    <property type="protein sequence ID" value="SUZ69405.1"/>
    <property type="molecule type" value="Genomic_DNA"/>
</dbReference>
<gene>
    <name evidence="2" type="ORF">METZ01_LOCUS22259</name>
</gene>
<proteinExistence type="predicted"/>
<protein>
    <recommendedName>
        <fullName evidence="3">Stringent starvation protein B</fullName>
    </recommendedName>
</protein>
<dbReference type="InterPro" id="IPR007481">
    <property type="entry name" value="SspB"/>
</dbReference>
<name>A0A381PQS3_9ZZZZ</name>
<dbReference type="SUPFAM" id="SSF101738">
    <property type="entry name" value="SspB-like"/>
    <property type="match status" value="1"/>
</dbReference>
<dbReference type="Gene3D" id="2.30.30.220">
    <property type="entry name" value="SspB-like"/>
    <property type="match status" value="1"/>
</dbReference>
<evidence type="ECO:0000256" key="1">
    <source>
        <dbReference type="SAM" id="MobiDB-lite"/>
    </source>
</evidence>